<dbReference type="OrthoDB" id="4364733at2759"/>
<dbReference type="EMBL" id="MU001895">
    <property type="protein sequence ID" value="KAF2794303.1"/>
    <property type="molecule type" value="Genomic_DNA"/>
</dbReference>
<evidence type="ECO:0000313" key="3">
    <source>
        <dbReference type="Proteomes" id="UP000799757"/>
    </source>
</evidence>
<feature type="region of interest" description="Disordered" evidence="1">
    <location>
        <begin position="351"/>
        <end position="398"/>
    </location>
</feature>
<feature type="compositionally biased region" description="Polar residues" evidence="1">
    <location>
        <begin position="362"/>
        <end position="378"/>
    </location>
</feature>
<feature type="compositionally biased region" description="Low complexity" evidence="1">
    <location>
        <begin position="294"/>
        <end position="306"/>
    </location>
</feature>
<name>A0A6A6XE42_9PLEO</name>
<keyword evidence="3" id="KW-1185">Reference proteome</keyword>
<gene>
    <name evidence="2" type="ORF">K505DRAFT_361184</name>
</gene>
<dbReference type="AlphaFoldDB" id="A0A6A6XE42"/>
<dbReference type="Proteomes" id="UP000799757">
    <property type="component" value="Unassembled WGS sequence"/>
</dbReference>
<sequence>MANPHPGKRQRTEEPPSFDATKNEIWEALTRLDASFTQQLLFRLAMSQPRVASEIWVSYQSELLKESNQVLDFGIISEEVDTTMNQNYGNMGNVKQFEFADDVIEQILQSIATIQEEATKPNASFGTRRSALETLRHIGSIICRSEGVIPLEVVKSFRDDSALEDAMLAIVGCMTTEQRREMAGLREGAFEFREKMQDLITEGTLRCVFARMSGVLSALEGEGGGQPMSNHGSDTLAHIKEYYAKRRAGLVSSGAGIAAMNQFTASHNIQPHMSPHGASLPLPQKIPAAAQHYAPAPHFPSTSTTPQPQPQPYANPVTYQLQPQPISTHSYYSAPPYQPALGNLATRQYSAIPPPYQVDPRYSNQKYPPTAAQSQLASQAYPDQYWANKSSYQPPGPQ</sequence>
<feature type="compositionally biased region" description="Polar residues" evidence="1">
    <location>
        <begin position="387"/>
        <end position="398"/>
    </location>
</feature>
<proteinExistence type="predicted"/>
<accession>A0A6A6XE42</accession>
<evidence type="ECO:0000256" key="1">
    <source>
        <dbReference type="SAM" id="MobiDB-lite"/>
    </source>
</evidence>
<protein>
    <submittedName>
        <fullName evidence="2">Uncharacterized protein</fullName>
    </submittedName>
</protein>
<feature type="region of interest" description="Disordered" evidence="1">
    <location>
        <begin position="294"/>
        <end position="318"/>
    </location>
</feature>
<reference evidence="2" key="1">
    <citation type="journal article" date="2020" name="Stud. Mycol.">
        <title>101 Dothideomycetes genomes: a test case for predicting lifestyles and emergence of pathogens.</title>
        <authorList>
            <person name="Haridas S."/>
            <person name="Albert R."/>
            <person name="Binder M."/>
            <person name="Bloem J."/>
            <person name="Labutti K."/>
            <person name="Salamov A."/>
            <person name="Andreopoulos B."/>
            <person name="Baker S."/>
            <person name="Barry K."/>
            <person name="Bills G."/>
            <person name="Bluhm B."/>
            <person name="Cannon C."/>
            <person name="Castanera R."/>
            <person name="Culley D."/>
            <person name="Daum C."/>
            <person name="Ezra D."/>
            <person name="Gonzalez J."/>
            <person name="Henrissat B."/>
            <person name="Kuo A."/>
            <person name="Liang C."/>
            <person name="Lipzen A."/>
            <person name="Lutzoni F."/>
            <person name="Magnuson J."/>
            <person name="Mondo S."/>
            <person name="Nolan M."/>
            <person name="Ohm R."/>
            <person name="Pangilinan J."/>
            <person name="Park H.-J."/>
            <person name="Ramirez L."/>
            <person name="Alfaro M."/>
            <person name="Sun H."/>
            <person name="Tritt A."/>
            <person name="Yoshinaga Y."/>
            <person name="Zwiers L.-H."/>
            <person name="Turgeon B."/>
            <person name="Goodwin S."/>
            <person name="Spatafora J."/>
            <person name="Crous P."/>
            <person name="Grigoriev I."/>
        </authorList>
    </citation>
    <scope>NUCLEOTIDE SEQUENCE</scope>
    <source>
        <strain evidence="2">CBS 109.77</strain>
    </source>
</reference>
<evidence type="ECO:0000313" key="2">
    <source>
        <dbReference type="EMBL" id="KAF2794303.1"/>
    </source>
</evidence>
<organism evidence="2 3">
    <name type="scientific">Melanomma pulvis-pyrius CBS 109.77</name>
    <dbReference type="NCBI Taxonomy" id="1314802"/>
    <lineage>
        <taxon>Eukaryota</taxon>
        <taxon>Fungi</taxon>
        <taxon>Dikarya</taxon>
        <taxon>Ascomycota</taxon>
        <taxon>Pezizomycotina</taxon>
        <taxon>Dothideomycetes</taxon>
        <taxon>Pleosporomycetidae</taxon>
        <taxon>Pleosporales</taxon>
        <taxon>Melanommataceae</taxon>
        <taxon>Melanomma</taxon>
    </lineage>
</organism>